<evidence type="ECO:0000313" key="2">
    <source>
        <dbReference type="Proteomes" id="UP001162480"/>
    </source>
</evidence>
<proteinExistence type="predicted"/>
<dbReference type="Proteomes" id="UP001162480">
    <property type="component" value="Chromosome 22"/>
</dbReference>
<sequence>MLRPDFDYPNIDVASIRQQRGPSAEMGNMTNKESCSRNMCYTSNPNQDCCRGLANLAKTIHTNVTCYTASRT</sequence>
<keyword evidence="2" id="KW-1185">Reference proteome</keyword>
<dbReference type="AlphaFoldDB" id="A0AA36BR48"/>
<reference evidence="1" key="1">
    <citation type="submission" date="2023-08" db="EMBL/GenBank/DDBJ databases">
        <authorList>
            <person name="Alioto T."/>
            <person name="Alioto T."/>
            <person name="Gomez Garrido J."/>
        </authorList>
    </citation>
    <scope>NUCLEOTIDE SEQUENCE</scope>
</reference>
<protein>
    <submittedName>
        <fullName evidence="1">Uncharacterized protein</fullName>
    </submittedName>
</protein>
<dbReference type="EMBL" id="OX597835">
    <property type="protein sequence ID" value="CAI9738804.1"/>
    <property type="molecule type" value="Genomic_DNA"/>
</dbReference>
<gene>
    <name evidence="1" type="ORF">OCTVUL_1B009770</name>
</gene>
<accession>A0AA36BR48</accession>
<evidence type="ECO:0000313" key="1">
    <source>
        <dbReference type="EMBL" id="CAI9738804.1"/>
    </source>
</evidence>
<organism evidence="1 2">
    <name type="scientific">Octopus vulgaris</name>
    <name type="common">Common octopus</name>
    <dbReference type="NCBI Taxonomy" id="6645"/>
    <lineage>
        <taxon>Eukaryota</taxon>
        <taxon>Metazoa</taxon>
        <taxon>Spiralia</taxon>
        <taxon>Lophotrochozoa</taxon>
        <taxon>Mollusca</taxon>
        <taxon>Cephalopoda</taxon>
        <taxon>Coleoidea</taxon>
        <taxon>Octopodiformes</taxon>
        <taxon>Octopoda</taxon>
        <taxon>Incirrata</taxon>
        <taxon>Octopodidae</taxon>
        <taxon>Octopus</taxon>
    </lineage>
</organism>
<name>A0AA36BR48_OCTVU</name>